<protein>
    <submittedName>
        <fullName evidence="1">Uncharacterized protein</fullName>
    </submittedName>
</protein>
<proteinExistence type="predicted"/>
<dbReference type="InterPro" id="IPR055334">
    <property type="entry name" value="PEX8-like"/>
</dbReference>
<dbReference type="EMBL" id="ALBS01000190">
    <property type="protein sequence ID" value="EJT48818.1"/>
    <property type="molecule type" value="Genomic_DNA"/>
</dbReference>
<dbReference type="PANTHER" id="PTHR39214:SF1">
    <property type="entry name" value="MICROBODY (PEROXISOME) BIOGENESIS PROTEIN PEROXIN 8 (EUROFUNG)"/>
    <property type="match status" value="1"/>
</dbReference>
<dbReference type="HOGENOM" id="CLU_474237_0_0_1"/>
<organism evidence="1 2">
    <name type="scientific">Trichosporon asahii var. asahii (strain ATCC 90039 / CBS 2479 / JCM 2466 / KCTC 7840 / NBRC 103889/ NCYC 2677 / UAMH 7654)</name>
    <name type="common">Yeast</name>
    <dbReference type="NCBI Taxonomy" id="1186058"/>
    <lineage>
        <taxon>Eukaryota</taxon>
        <taxon>Fungi</taxon>
        <taxon>Dikarya</taxon>
        <taxon>Basidiomycota</taxon>
        <taxon>Agaricomycotina</taxon>
        <taxon>Tremellomycetes</taxon>
        <taxon>Trichosporonales</taxon>
        <taxon>Trichosporonaceae</taxon>
        <taxon>Trichosporon</taxon>
    </lineage>
</organism>
<dbReference type="RefSeq" id="XP_014180573.1">
    <property type="nucleotide sequence ID" value="XM_014325098.1"/>
</dbReference>
<dbReference type="OrthoDB" id="2357318at2759"/>
<gene>
    <name evidence="1" type="ORF">A1Q1_02153</name>
</gene>
<reference evidence="1 2" key="1">
    <citation type="journal article" date="2012" name="Eukaryot. Cell">
        <title>Draft genome sequence of CBS 2479, the standard type strain of Trichosporon asahii.</title>
        <authorList>
            <person name="Yang R.Y."/>
            <person name="Li H.T."/>
            <person name="Zhu H."/>
            <person name="Zhou G.P."/>
            <person name="Wang M."/>
            <person name="Wang L."/>
        </authorList>
    </citation>
    <scope>NUCLEOTIDE SEQUENCE [LARGE SCALE GENOMIC DNA]</scope>
    <source>
        <strain evidence="2">ATCC 90039 / CBS 2479 / JCM 2466 / KCTC 7840 / NCYC 2677 / UAMH 7654</strain>
    </source>
</reference>
<sequence length="575" mass="64055">MTRPIDRETAAVLEPFLQALRSDKTLTIPKATLLGALTHFLSLLDGDNLEAYVQDLLSSPSLWDAVTTHDIENAVRSAPASKVAILKPKIKDTFFKRNRVAKASQEWLGDLVKDLHKSGNTERTLPILVGILNGISDVKDIDWGKPRLELEDTLVITLAERLEKEKGDVDVLRLFSSVAEDIQPERLRVLDLRDALFRSLEPGSTADAQDKLADAEDFSIGLSSAIEALAKGGSRSQEYAWSQVEAFTRRMFLSSELFDQEWSGLSKPVIGGPVEWPVVERLIAISERRVGTEQTVDLVTLIIRTLSKFTPVTEEDQEPVDNYEKTLYGAFDILAGEGGGRAVRALFDHLEKKEHISDSYAAFVLTVGEQLVRMVDSRTIRDFLLPLADKYVVRPQHKSSFQSAFAFLLALVDAASSHLEFDPSQGGFVEAMVYFVAHALLRESKDGSVTTEQLRQAYPQLVKCASRRSPELVHQCITLLNKTDFTTPEYQKAVDAIRVGLIPAVPAPAMGEYLDKIANLILSTPKGSEERLELSSLAFKAVIQEMPDETKQQGIDWWLKHRRVFDGKDEPSARL</sequence>
<dbReference type="VEuPathDB" id="FungiDB:A1Q1_02153"/>
<dbReference type="AlphaFoldDB" id="J5QS39"/>
<dbReference type="Proteomes" id="UP000002748">
    <property type="component" value="Unassembled WGS sequence"/>
</dbReference>
<evidence type="ECO:0000313" key="2">
    <source>
        <dbReference type="Proteomes" id="UP000002748"/>
    </source>
</evidence>
<dbReference type="PANTHER" id="PTHR39214">
    <property type="entry name" value="MICROBODY (PEROXISOME) BIOGENESIS PROTEIN PEROXIN 8 (EUROFUNG)"/>
    <property type="match status" value="1"/>
</dbReference>
<evidence type="ECO:0000313" key="1">
    <source>
        <dbReference type="EMBL" id="EJT48818.1"/>
    </source>
</evidence>
<dbReference type="GeneID" id="25985667"/>
<dbReference type="KEGG" id="tasa:A1Q1_02153"/>
<accession>J5QS39</accession>
<name>J5QS39_TRIAS</name>
<comment type="caution">
    <text evidence="1">The sequence shown here is derived from an EMBL/GenBank/DDBJ whole genome shotgun (WGS) entry which is preliminary data.</text>
</comment>